<dbReference type="InterPro" id="IPR039537">
    <property type="entry name" value="Retrotran_Ty1/copia-like"/>
</dbReference>
<evidence type="ECO:0000313" key="2">
    <source>
        <dbReference type="Proteomes" id="UP000265520"/>
    </source>
</evidence>
<proteinExistence type="predicted"/>
<dbReference type="PANTHER" id="PTHR42648:SF21">
    <property type="entry name" value="CYSTEINE-RICH RLK (RECEPTOR-LIKE PROTEIN KINASE) 8"/>
    <property type="match status" value="1"/>
</dbReference>
<accession>A0A392TAV4</accession>
<evidence type="ECO:0000313" key="1">
    <source>
        <dbReference type="EMBL" id="MCI58251.1"/>
    </source>
</evidence>
<dbReference type="Proteomes" id="UP000265520">
    <property type="component" value="Unassembled WGS sequence"/>
</dbReference>
<feature type="non-terminal residue" evidence="1">
    <location>
        <position position="69"/>
    </location>
</feature>
<keyword evidence="2" id="KW-1185">Reference proteome</keyword>
<sequence length="69" mass="7725">MKRKISKDAVRGLPQLKIEEGKICGECQIGKQTKMSHKKVQHPATTKVLELLHMDLMGPMQVESLGGKR</sequence>
<dbReference type="PANTHER" id="PTHR42648">
    <property type="entry name" value="TRANSPOSASE, PUTATIVE-RELATED"/>
    <property type="match status" value="1"/>
</dbReference>
<comment type="caution">
    <text evidence="1">The sequence shown here is derived from an EMBL/GenBank/DDBJ whole genome shotgun (WGS) entry which is preliminary data.</text>
</comment>
<dbReference type="AlphaFoldDB" id="A0A392TAV4"/>
<protein>
    <submittedName>
        <fullName evidence="1">Gag-pol polyprotein</fullName>
    </submittedName>
</protein>
<organism evidence="1 2">
    <name type="scientific">Trifolium medium</name>
    <dbReference type="NCBI Taxonomy" id="97028"/>
    <lineage>
        <taxon>Eukaryota</taxon>
        <taxon>Viridiplantae</taxon>
        <taxon>Streptophyta</taxon>
        <taxon>Embryophyta</taxon>
        <taxon>Tracheophyta</taxon>
        <taxon>Spermatophyta</taxon>
        <taxon>Magnoliopsida</taxon>
        <taxon>eudicotyledons</taxon>
        <taxon>Gunneridae</taxon>
        <taxon>Pentapetalae</taxon>
        <taxon>rosids</taxon>
        <taxon>fabids</taxon>
        <taxon>Fabales</taxon>
        <taxon>Fabaceae</taxon>
        <taxon>Papilionoideae</taxon>
        <taxon>50 kb inversion clade</taxon>
        <taxon>NPAAA clade</taxon>
        <taxon>Hologalegina</taxon>
        <taxon>IRL clade</taxon>
        <taxon>Trifolieae</taxon>
        <taxon>Trifolium</taxon>
    </lineage>
</organism>
<dbReference type="EMBL" id="LXQA010543126">
    <property type="protein sequence ID" value="MCI58251.1"/>
    <property type="molecule type" value="Genomic_DNA"/>
</dbReference>
<name>A0A392TAV4_9FABA</name>
<reference evidence="1 2" key="1">
    <citation type="journal article" date="2018" name="Front. Plant Sci.">
        <title>Red Clover (Trifolium pratense) and Zigzag Clover (T. medium) - A Picture of Genomic Similarities and Differences.</title>
        <authorList>
            <person name="Dluhosova J."/>
            <person name="Istvanek J."/>
            <person name="Nedelnik J."/>
            <person name="Repkova J."/>
        </authorList>
    </citation>
    <scope>NUCLEOTIDE SEQUENCE [LARGE SCALE GENOMIC DNA]</scope>
    <source>
        <strain evidence="2">cv. 10/8</strain>
        <tissue evidence="1">Leaf</tissue>
    </source>
</reference>